<protein>
    <submittedName>
        <fullName evidence="1">Uncharacterized protein</fullName>
    </submittedName>
</protein>
<accession>A0A411BAL9</accession>
<evidence type="ECO:0000313" key="2">
    <source>
        <dbReference type="Proteomes" id="UP000289360"/>
    </source>
</evidence>
<dbReference type="Proteomes" id="UP000289360">
    <property type="component" value="Segment"/>
</dbReference>
<dbReference type="Pfam" id="PF26207">
    <property type="entry name" value="Phage_phiTE_015"/>
    <property type="match status" value="1"/>
</dbReference>
<organism evidence="1 2">
    <name type="scientific">Salmonella phage Segz_1</name>
    <dbReference type="NCBI Taxonomy" id="2419756"/>
    <lineage>
        <taxon>Viruses</taxon>
        <taxon>Duplodnaviria</taxon>
        <taxon>Heunggongvirae</taxon>
        <taxon>Uroviricota</taxon>
        <taxon>Caudoviricetes</taxon>
        <taxon>Segzyvirus</taxon>
        <taxon>Segzyvirus segz1</taxon>
    </lineage>
</organism>
<keyword evidence="2" id="KW-1185">Reference proteome</keyword>
<evidence type="ECO:0000313" key="1">
    <source>
        <dbReference type="EMBL" id="QAX98666.1"/>
    </source>
</evidence>
<reference evidence="1 2" key="1">
    <citation type="submission" date="2018-08" db="EMBL/GenBank/DDBJ databases">
        <title>Segz_1, Complete genome sequences of 3 novel enterobacteria, Pakpunavirus like phages.</title>
        <authorList>
            <person name="Yuan S."/>
            <person name="Ma Y."/>
            <person name="Liu Q."/>
        </authorList>
    </citation>
    <scope>NUCLEOTIDE SEQUENCE [LARGE SCALE GENOMIC DNA]</scope>
</reference>
<gene>
    <name evidence="1" type="ORF">Segz_16</name>
</gene>
<dbReference type="EMBL" id="MH791402">
    <property type="protein sequence ID" value="QAX98666.1"/>
    <property type="molecule type" value="Genomic_DNA"/>
</dbReference>
<sequence length="138" mass="15929">MKWAIKHKSGRVLFVTSDEFIAENRREMGWIVEEVKMTSREQFELWVGGTTNSDLHRSIMLCRHENGNYNHLATNYKWEAWQASRAAVEKGSIVAYQDFYGNAISPADFDGGEDEMHETAFNEQWTPLIKADGLKVKK</sequence>
<proteinExistence type="predicted"/>
<name>A0A411BAL9_9CAUD</name>
<dbReference type="InterPro" id="IPR058601">
    <property type="entry name" value="Phage_phiTE_015-like"/>
</dbReference>